<name>A0A1H0JNE9_9HYPH</name>
<dbReference type="Gene3D" id="3.30.565.10">
    <property type="entry name" value="Histidine kinase-like ATPase, C-terminal domain"/>
    <property type="match status" value="1"/>
</dbReference>
<feature type="transmembrane region" description="Helical" evidence="8">
    <location>
        <begin position="52"/>
        <end position="80"/>
    </location>
</feature>
<keyword evidence="12" id="KW-1185">Reference proteome</keyword>
<dbReference type="GO" id="GO:0016301">
    <property type="term" value="F:kinase activity"/>
    <property type="evidence" value="ECO:0007669"/>
    <property type="project" value="UniProtKB-KW"/>
</dbReference>
<protein>
    <recommendedName>
        <fullName evidence="2">histidine kinase</fullName>
        <ecNumber evidence="2">2.7.13.3</ecNumber>
    </recommendedName>
</protein>
<evidence type="ECO:0000256" key="8">
    <source>
        <dbReference type="SAM" id="Phobius"/>
    </source>
</evidence>
<evidence type="ECO:0000256" key="4">
    <source>
        <dbReference type="ARBA" id="ARBA00022679"/>
    </source>
</evidence>
<dbReference type="EMBL" id="FNJC01000001">
    <property type="protein sequence ID" value="SDO45325.1"/>
    <property type="molecule type" value="Genomic_DNA"/>
</dbReference>
<dbReference type="SMART" id="SM00911">
    <property type="entry name" value="HWE_HK"/>
    <property type="match status" value="1"/>
</dbReference>
<evidence type="ECO:0000256" key="1">
    <source>
        <dbReference type="ARBA" id="ARBA00000085"/>
    </source>
</evidence>
<evidence type="ECO:0000256" key="3">
    <source>
        <dbReference type="ARBA" id="ARBA00022553"/>
    </source>
</evidence>
<evidence type="ECO:0000313" key="12">
    <source>
        <dbReference type="Proteomes" id="UP000198795"/>
    </source>
</evidence>
<reference evidence="11 12" key="1">
    <citation type="submission" date="2016-10" db="EMBL/GenBank/DDBJ databases">
        <authorList>
            <person name="Varghese N."/>
            <person name="Submissions S."/>
        </authorList>
    </citation>
    <scope>NUCLEOTIDE SEQUENCE [LARGE SCALE GENOMIC DNA]</scope>
    <source>
        <strain evidence="11 12">CGMCC 1.6497</strain>
    </source>
</reference>
<gene>
    <name evidence="11" type="ORF">SAMN04488061_1218</name>
</gene>
<dbReference type="InterPro" id="IPR003594">
    <property type="entry name" value="HATPase_dom"/>
</dbReference>
<keyword evidence="8" id="KW-0812">Transmembrane</keyword>
<feature type="transmembrane region" description="Helical" evidence="8">
    <location>
        <begin position="22"/>
        <end position="45"/>
    </location>
</feature>
<evidence type="ECO:0000313" key="11">
    <source>
        <dbReference type="EMBL" id="SDO45325.1"/>
    </source>
</evidence>
<evidence type="ECO:0000259" key="9">
    <source>
        <dbReference type="SMART" id="SM00387"/>
    </source>
</evidence>
<dbReference type="InterPro" id="IPR011102">
    <property type="entry name" value="Sig_transdc_His_kinase_HWE"/>
</dbReference>
<dbReference type="Pfam" id="PF07568">
    <property type="entry name" value="HisKA_2"/>
    <property type="match status" value="1"/>
</dbReference>
<dbReference type="SMART" id="SM00387">
    <property type="entry name" value="HATPase_c"/>
    <property type="match status" value="1"/>
</dbReference>
<sequence>MDIFQHRVEILLQRLSERPQGLIGVSITLVMVLLSFAVFCGLNVVAGSSDLILFVPAIIIASLVFGWGCGLLAVLGSVLVDGLWLYWNEGSAHPAALAAFVVVGCGLVFLGDALRGKLLRLDEARKENALLLDEMSHRIKNKFAMIVSVIGLQLKSSPLEARPALEAVARRVHALAALHSHLQGSRHRGLVNMQDYLLDLCNSLRDSVGHLRKVSLSVTSDPMMLPPREATSVGLIVNELVMNCYKYAFPENRQGNVSVRLSTDNASAVISVADNGIGCTESASGGMGTRLVSLLATQLNGTSERKVTECGCIVTVTFPLTADMLLHEPAHRPFGDNICSLVA</sequence>
<keyword evidence="7" id="KW-0067">ATP-binding</keyword>
<dbReference type="SUPFAM" id="SSF55874">
    <property type="entry name" value="ATPase domain of HSP90 chaperone/DNA topoisomerase II/histidine kinase"/>
    <property type="match status" value="1"/>
</dbReference>
<dbReference type="InterPro" id="IPR036890">
    <property type="entry name" value="HATPase_C_sf"/>
</dbReference>
<keyword evidence="6 11" id="KW-0418">Kinase</keyword>
<dbReference type="Gene3D" id="3.30.450.20">
    <property type="entry name" value="PAS domain"/>
    <property type="match status" value="1"/>
</dbReference>
<feature type="domain" description="Signal transduction histidine kinase HWE region" evidence="10">
    <location>
        <begin position="134"/>
        <end position="220"/>
    </location>
</feature>
<feature type="domain" description="Histidine kinase/HSP90-like ATPase" evidence="9">
    <location>
        <begin position="228"/>
        <end position="322"/>
    </location>
</feature>
<keyword evidence="8" id="KW-0472">Membrane</keyword>
<accession>A0A1H0JNE9</accession>
<evidence type="ECO:0000259" key="10">
    <source>
        <dbReference type="SMART" id="SM00911"/>
    </source>
</evidence>
<dbReference type="RefSeq" id="WP_090227215.1">
    <property type="nucleotide sequence ID" value="NZ_FNJC01000001.1"/>
</dbReference>
<evidence type="ECO:0000256" key="5">
    <source>
        <dbReference type="ARBA" id="ARBA00022741"/>
    </source>
</evidence>
<comment type="caution">
    <text evidence="11">The sequence shown here is derived from an EMBL/GenBank/DDBJ whole genome shotgun (WGS) entry which is preliminary data.</text>
</comment>
<proteinExistence type="predicted"/>
<evidence type="ECO:0000256" key="2">
    <source>
        <dbReference type="ARBA" id="ARBA00012438"/>
    </source>
</evidence>
<feature type="transmembrane region" description="Helical" evidence="8">
    <location>
        <begin position="92"/>
        <end position="110"/>
    </location>
</feature>
<keyword evidence="5" id="KW-0547">Nucleotide-binding</keyword>
<dbReference type="PANTHER" id="PTHR41523:SF8">
    <property type="entry name" value="ETHYLENE RESPONSE SENSOR PROTEIN"/>
    <property type="match status" value="1"/>
</dbReference>
<comment type="catalytic activity">
    <reaction evidence="1">
        <text>ATP + protein L-histidine = ADP + protein N-phospho-L-histidine.</text>
        <dbReference type="EC" id="2.7.13.3"/>
    </reaction>
</comment>
<organism evidence="11 12">
    <name type="scientific">Filomicrobium insigne</name>
    <dbReference type="NCBI Taxonomy" id="418854"/>
    <lineage>
        <taxon>Bacteria</taxon>
        <taxon>Pseudomonadati</taxon>
        <taxon>Pseudomonadota</taxon>
        <taxon>Alphaproteobacteria</taxon>
        <taxon>Hyphomicrobiales</taxon>
        <taxon>Hyphomicrobiaceae</taxon>
        <taxon>Filomicrobium</taxon>
    </lineage>
</organism>
<dbReference type="Proteomes" id="UP000198795">
    <property type="component" value="Unassembled WGS sequence"/>
</dbReference>
<dbReference type="InterPro" id="IPR011495">
    <property type="entry name" value="Sig_transdc_His_kin_sub2_dim/P"/>
</dbReference>
<dbReference type="Pfam" id="PF02518">
    <property type="entry name" value="HATPase_c"/>
    <property type="match status" value="1"/>
</dbReference>
<keyword evidence="8" id="KW-1133">Transmembrane helix</keyword>
<dbReference type="EC" id="2.7.13.3" evidence="2"/>
<keyword evidence="3" id="KW-0597">Phosphoprotein</keyword>
<evidence type="ECO:0000256" key="6">
    <source>
        <dbReference type="ARBA" id="ARBA00022777"/>
    </source>
</evidence>
<evidence type="ECO:0000256" key="7">
    <source>
        <dbReference type="ARBA" id="ARBA00022840"/>
    </source>
</evidence>
<dbReference type="PANTHER" id="PTHR41523">
    <property type="entry name" value="TWO-COMPONENT SYSTEM SENSOR PROTEIN"/>
    <property type="match status" value="1"/>
</dbReference>
<keyword evidence="4" id="KW-0808">Transferase</keyword>